<dbReference type="STRING" id="1267423.SAMN05216290_1033"/>
<dbReference type="SUPFAM" id="SSF56935">
    <property type="entry name" value="Porins"/>
    <property type="match status" value="1"/>
</dbReference>
<evidence type="ECO:0000259" key="13">
    <source>
        <dbReference type="Pfam" id="PF00593"/>
    </source>
</evidence>
<evidence type="ECO:0000256" key="1">
    <source>
        <dbReference type="ARBA" id="ARBA00004571"/>
    </source>
</evidence>
<dbReference type="AlphaFoldDB" id="A0A1I0NAJ5"/>
<dbReference type="PANTHER" id="PTHR30069">
    <property type="entry name" value="TONB-DEPENDENT OUTER MEMBRANE RECEPTOR"/>
    <property type="match status" value="1"/>
</dbReference>
<evidence type="ECO:0000256" key="2">
    <source>
        <dbReference type="ARBA" id="ARBA00022448"/>
    </source>
</evidence>
<feature type="chain" id="PRO_5011497941" evidence="12">
    <location>
        <begin position="25"/>
        <end position="624"/>
    </location>
</feature>
<evidence type="ECO:0000256" key="3">
    <source>
        <dbReference type="ARBA" id="ARBA00022452"/>
    </source>
</evidence>
<accession>A0A1I0NAJ5</accession>
<dbReference type="InterPro" id="IPR037066">
    <property type="entry name" value="Plug_dom_sf"/>
</dbReference>
<comment type="similarity">
    <text evidence="10 11">Belongs to the TonB-dependent receptor family.</text>
</comment>
<evidence type="ECO:0000256" key="10">
    <source>
        <dbReference type="PROSITE-ProRule" id="PRU01360"/>
    </source>
</evidence>
<dbReference type="CDD" id="cd01347">
    <property type="entry name" value="ligand_gated_channel"/>
    <property type="match status" value="1"/>
</dbReference>
<evidence type="ECO:0000256" key="12">
    <source>
        <dbReference type="SAM" id="SignalP"/>
    </source>
</evidence>
<evidence type="ECO:0000256" key="11">
    <source>
        <dbReference type="RuleBase" id="RU003357"/>
    </source>
</evidence>
<evidence type="ECO:0000256" key="5">
    <source>
        <dbReference type="ARBA" id="ARBA00022729"/>
    </source>
</evidence>
<dbReference type="Pfam" id="PF07715">
    <property type="entry name" value="Plug"/>
    <property type="match status" value="1"/>
</dbReference>
<feature type="signal peptide" evidence="12">
    <location>
        <begin position="1"/>
        <end position="24"/>
    </location>
</feature>
<keyword evidence="16" id="KW-1185">Reference proteome</keyword>
<evidence type="ECO:0000256" key="7">
    <source>
        <dbReference type="ARBA" id="ARBA00023136"/>
    </source>
</evidence>
<sequence>MKMKWNRALALGALLATAGHASFAQQEESKDLGEVVVTASRFETPIEKSGKVIYQITAADIQKMPGRNVADLLNTLPGINIDGAYGTPGTNLDYNIRGGRNKHTLILIDGLPINDASSIANDYDLRLLNANEIESIEVLKGGASTLYGTNAAAGVISIKLKKATSEDPKVTLTQDVGSFQTSNTNADVQGKVGKLSYLAGGSFSISEGISAAEDNDPTIEFDKDGFYRYTGRTKLGYDFSEAFSLQGLLSYEKLKSDYDDGAFADADNEFDIRQVTFGLSPQWKYRGGKLSLKTNFNRIRREFISAYPSTAKGKSFQADLSNDYALNDKVKTIVGVQYQSYKFQNGDEEPNQSNVDPYVNVMADIVGGLTLNAGVRLNINSEYGSNFVYMVNPSYLIPISEDAKLKLFGSYSTAFIAPSLYQLFAEFYGNPDLEAESTESLEFGLSIYLSDKLTLNAEYFDRTEENAIDFVSQFDDQGNYIGGGYDNVAGEREIDGFELDLTWNVLEQFRLTGHFADYNFGNPDQFFRIPSQKYGVSGQYTFANTQVGLNYSYFGDREAAIFSDPYQVTLDGYNMVDLIISHELFDGDLVFTGAVYNLLDEDFVGVYGFSTRPANFTIGVTAKF</sequence>
<proteinExistence type="inferred from homology"/>
<feature type="domain" description="TonB-dependent receptor plug" evidence="14">
    <location>
        <begin position="48"/>
        <end position="155"/>
    </location>
</feature>
<evidence type="ECO:0000256" key="8">
    <source>
        <dbReference type="ARBA" id="ARBA00023170"/>
    </source>
</evidence>
<keyword evidence="8" id="KW-0675">Receptor</keyword>
<dbReference type="Pfam" id="PF00593">
    <property type="entry name" value="TonB_dep_Rec_b-barrel"/>
    <property type="match status" value="1"/>
</dbReference>
<dbReference type="InterPro" id="IPR000531">
    <property type="entry name" value="Beta-barrel_TonB"/>
</dbReference>
<dbReference type="EMBL" id="FOIR01000001">
    <property type="protein sequence ID" value="SEV97940.1"/>
    <property type="molecule type" value="Genomic_DNA"/>
</dbReference>
<evidence type="ECO:0000256" key="6">
    <source>
        <dbReference type="ARBA" id="ARBA00023077"/>
    </source>
</evidence>
<keyword evidence="3 10" id="KW-1134">Transmembrane beta strand</keyword>
<dbReference type="PANTHER" id="PTHR30069:SF29">
    <property type="entry name" value="HEMOGLOBIN AND HEMOGLOBIN-HAPTOGLOBIN-BINDING PROTEIN 1-RELATED"/>
    <property type="match status" value="1"/>
</dbReference>
<keyword evidence="9 10" id="KW-0998">Cell outer membrane</keyword>
<dbReference type="Proteomes" id="UP000199437">
    <property type="component" value="Unassembled WGS sequence"/>
</dbReference>
<keyword evidence="7 10" id="KW-0472">Membrane</keyword>
<dbReference type="GO" id="GO:0015344">
    <property type="term" value="F:siderophore uptake transmembrane transporter activity"/>
    <property type="evidence" value="ECO:0007669"/>
    <property type="project" value="TreeGrafter"/>
</dbReference>
<evidence type="ECO:0000256" key="9">
    <source>
        <dbReference type="ARBA" id="ARBA00023237"/>
    </source>
</evidence>
<dbReference type="Gene3D" id="2.170.130.10">
    <property type="entry name" value="TonB-dependent receptor, plug domain"/>
    <property type="match status" value="1"/>
</dbReference>
<keyword evidence="5 12" id="KW-0732">Signal</keyword>
<comment type="subcellular location">
    <subcellularLocation>
        <location evidence="1 10">Cell outer membrane</location>
        <topology evidence="1 10">Multi-pass membrane protein</topology>
    </subcellularLocation>
</comment>
<dbReference type="InterPro" id="IPR036942">
    <property type="entry name" value="Beta-barrel_TonB_sf"/>
</dbReference>
<dbReference type="Gene3D" id="2.40.170.20">
    <property type="entry name" value="TonB-dependent receptor, beta-barrel domain"/>
    <property type="match status" value="1"/>
</dbReference>
<keyword evidence="2 10" id="KW-0813">Transport</keyword>
<dbReference type="GO" id="GO:0044718">
    <property type="term" value="P:siderophore transmembrane transport"/>
    <property type="evidence" value="ECO:0007669"/>
    <property type="project" value="TreeGrafter"/>
</dbReference>
<dbReference type="InterPro" id="IPR012910">
    <property type="entry name" value="Plug_dom"/>
</dbReference>
<dbReference type="OrthoDB" id="9758472at2"/>
<organism evidence="15 16">
    <name type="scientific">Roseivirga pacifica</name>
    <dbReference type="NCBI Taxonomy" id="1267423"/>
    <lineage>
        <taxon>Bacteria</taxon>
        <taxon>Pseudomonadati</taxon>
        <taxon>Bacteroidota</taxon>
        <taxon>Cytophagia</taxon>
        <taxon>Cytophagales</taxon>
        <taxon>Roseivirgaceae</taxon>
        <taxon>Roseivirga</taxon>
    </lineage>
</organism>
<name>A0A1I0NAJ5_9BACT</name>
<protein>
    <submittedName>
        <fullName evidence="15">Vitamin B12 transporter</fullName>
    </submittedName>
</protein>
<dbReference type="GO" id="GO:0009279">
    <property type="term" value="C:cell outer membrane"/>
    <property type="evidence" value="ECO:0007669"/>
    <property type="project" value="UniProtKB-SubCell"/>
</dbReference>
<evidence type="ECO:0000313" key="16">
    <source>
        <dbReference type="Proteomes" id="UP000199437"/>
    </source>
</evidence>
<evidence type="ECO:0000259" key="14">
    <source>
        <dbReference type="Pfam" id="PF07715"/>
    </source>
</evidence>
<reference evidence="16" key="1">
    <citation type="submission" date="2016-10" db="EMBL/GenBank/DDBJ databases">
        <authorList>
            <person name="Varghese N."/>
            <person name="Submissions S."/>
        </authorList>
    </citation>
    <scope>NUCLEOTIDE SEQUENCE [LARGE SCALE GENOMIC DNA]</scope>
    <source>
        <strain evidence="16">CGMCC 1.12402</strain>
    </source>
</reference>
<gene>
    <name evidence="15" type="ORF">SAMN05216290_1033</name>
</gene>
<keyword evidence="6 11" id="KW-0798">TonB box</keyword>
<dbReference type="PROSITE" id="PS52016">
    <property type="entry name" value="TONB_DEPENDENT_REC_3"/>
    <property type="match status" value="1"/>
</dbReference>
<feature type="domain" description="TonB-dependent receptor-like beta-barrel" evidence="13">
    <location>
        <begin position="216"/>
        <end position="598"/>
    </location>
</feature>
<dbReference type="InterPro" id="IPR039426">
    <property type="entry name" value="TonB-dep_rcpt-like"/>
</dbReference>
<evidence type="ECO:0000313" key="15">
    <source>
        <dbReference type="EMBL" id="SEV97940.1"/>
    </source>
</evidence>
<evidence type="ECO:0000256" key="4">
    <source>
        <dbReference type="ARBA" id="ARBA00022692"/>
    </source>
</evidence>
<keyword evidence="4 10" id="KW-0812">Transmembrane</keyword>